<proteinExistence type="inferred from homology"/>
<feature type="region of interest" description="Disordered" evidence="6">
    <location>
        <begin position="195"/>
        <end position="215"/>
    </location>
</feature>
<dbReference type="InterPro" id="IPR011035">
    <property type="entry name" value="Ribosomal_bL25/Gln-tRNA_synth"/>
</dbReference>
<dbReference type="NCBIfam" id="TIGR00731">
    <property type="entry name" value="bL25_bact_ctc"/>
    <property type="match status" value="1"/>
</dbReference>
<dbReference type="InterPro" id="IPR001021">
    <property type="entry name" value="Ribosomal_bL25_long"/>
</dbReference>
<comment type="subunit">
    <text evidence="5">Part of the 50S ribosomal subunit; part of the 5S rRNA/L5/L18/L25 subcomplex. Contacts the 5S rRNA. Binds to the 5S rRNA independently of L5 and L18.</text>
</comment>
<feature type="domain" description="Large ribosomal subunit protein bL25 beta" evidence="8">
    <location>
        <begin position="104"/>
        <end position="193"/>
    </location>
</feature>
<evidence type="ECO:0000256" key="1">
    <source>
        <dbReference type="ARBA" id="ARBA00022730"/>
    </source>
</evidence>
<dbReference type="HAMAP" id="MF_01334">
    <property type="entry name" value="Ribosomal_bL25_CTC"/>
    <property type="match status" value="1"/>
</dbReference>
<keyword evidence="2 5" id="KW-0694">RNA-binding</keyword>
<accession>A0A0S2TGX8</accession>
<dbReference type="InterPro" id="IPR029751">
    <property type="entry name" value="Ribosomal_L25_dom"/>
</dbReference>
<evidence type="ECO:0000259" key="7">
    <source>
        <dbReference type="Pfam" id="PF01386"/>
    </source>
</evidence>
<dbReference type="GO" id="GO:0022625">
    <property type="term" value="C:cytosolic large ribosomal subunit"/>
    <property type="evidence" value="ECO:0007669"/>
    <property type="project" value="TreeGrafter"/>
</dbReference>
<dbReference type="GO" id="GO:0008097">
    <property type="term" value="F:5S rRNA binding"/>
    <property type="evidence" value="ECO:0007669"/>
    <property type="project" value="InterPro"/>
</dbReference>
<dbReference type="SUPFAM" id="SSF50715">
    <property type="entry name" value="Ribosomal protein L25-like"/>
    <property type="match status" value="1"/>
</dbReference>
<dbReference type="InterPro" id="IPR020930">
    <property type="entry name" value="Ribosomal_uL5_bac-type"/>
</dbReference>
<comment type="similarity">
    <text evidence="5">Belongs to the bacterial ribosomal protein bL25 family. CTC subfamily.</text>
</comment>
<dbReference type="KEGG" id="tee:Tel_15205"/>
<dbReference type="NCBIfam" id="NF004128">
    <property type="entry name" value="PRK05618.1-2"/>
    <property type="match status" value="1"/>
</dbReference>
<reference evidence="9" key="1">
    <citation type="submission" date="2015-10" db="EMBL/GenBank/DDBJ databases">
        <title>Description of Candidatus Tenderia electrophaga gen. nov, sp. nov., an Uncultivated Electroautotroph from a Biocathode Enrichment.</title>
        <authorList>
            <person name="Eddie B.J."/>
            <person name="Malanoski A.P."/>
            <person name="Wang Z."/>
            <person name="Hall R.J."/>
            <person name="Oh S.D."/>
            <person name="Heiner C."/>
            <person name="Lin B."/>
            <person name="Strycharz-Glaven S.M."/>
        </authorList>
    </citation>
    <scope>NUCLEOTIDE SEQUENCE [LARGE SCALE GENOMIC DNA]</scope>
    <source>
        <strain evidence="9">NRL1</strain>
    </source>
</reference>
<dbReference type="AlphaFoldDB" id="A0A0S2TGX8"/>
<dbReference type="Gene3D" id="2.170.120.20">
    <property type="entry name" value="Ribosomal protein L25, beta domain"/>
    <property type="match status" value="1"/>
</dbReference>
<keyword evidence="4 5" id="KW-0687">Ribonucleoprotein</keyword>
<feature type="domain" description="Large ribosomal subunit protein bL25 L25" evidence="7">
    <location>
        <begin position="9"/>
        <end position="95"/>
    </location>
</feature>
<dbReference type="NCBIfam" id="NF004612">
    <property type="entry name" value="PRK05943.1"/>
    <property type="match status" value="1"/>
</dbReference>
<dbReference type="Pfam" id="PF14693">
    <property type="entry name" value="Ribosomal_TL5_C"/>
    <property type="match status" value="1"/>
</dbReference>
<evidence type="ECO:0000256" key="3">
    <source>
        <dbReference type="ARBA" id="ARBA00022980"/>
    </source>
</evidence>
<dbReference type="PANTHER" id="PTHR33284">
    <property type="entry name" value="RIBOSOMAL PROTEIN L25/GLN-TRNA SYNTHETASE, ANTI-CODON-BINDING DOMAIN-CONTAINING PROTEIN"/>
    <property type="match status" value="1"/>
</dbReference>
<name>A0A0S2TGX8_9GAMM</name>
<gene>
    <name evidence="5" type="primary">rplY</name>
    <name evidence="5" type="synonym">ctc</name>
    <name evidence="9" type="ORF">Tel_15205</name>
</gene>
<feature type="compositionally biased region" description="Acidic residues" evidence="6">
    <location>
        <begin position="197"/>
        <end position="215"/>
    </location>
</feature>
<evidence type="ECO:0000256" key="2">
    <source>
        <dbReference type="ARBA" id="ARBA00022884"/>
    </source>
</evidence>
<dbReference type="Proteomes" id="UP000055136">
    <property type="component" value="Chromosome"/>
</dbReference>
<dbReference type="STRING" id="1748243.Tel_15205"/>
<protein>
    <recommendedName>
        <fullName evidence="5">Large ribosomal subunit protein bL25</fullName>
    </recommendedName>
    <alternativeName>
        <fullName evidence="5">General stress protein CTC</fullName>
    </alternativeName>
</protein>
<dbReference type="InterPro" id="IPR037121">
    <property type="entry name" value="Ribosomal_bL25_C"/>
</dbReference>
<dbReference type="HAMAP" id="MF_01336">
    <property type="entry name" value="Ribosomal_bL25"/>
    <property type="match status" value="1"/>
</dbReference>
<keyword evidence="1 5" id="KW-0699">rRNA-binding</keyword>
<dbReference type="InterPro" id="IPR020055">
    <property type="entry name" value="Ribosomal_bL25_short"/>
</dbReference>
<evidence type="ECO:0000313" key="10">
    <source>
        <dbReference type="Proteomes" id="UP000055136"/>
    </source>
</evidence>
<dbReference type="EMBL" id="CP013099">
    <property type="protein sequence ID" value="ALP54385.1"/>
    <property type="molecule type" value="Genomic_DNA"/>
</dbReference>
<dbReference type="Pfam" id="PF01386">
    <property type="entry name" value="Ribosomal_L25p"/>
    <property type="match status" value="1"/>
</dbReference>
<dbReference type="GO" id="GO:0006412">
    <property type="term" value="P:translation"/>
    <property type="evidence" value="ECO:0007669"/>
    <property type="project" value="UniProtKB-UniRule"/>
</dbReference>
<evidence type="ECO:0000256" key="4">
    <source>
        <dbReference type="ARBA" id="ARBA00023274"/>
    </source>
</evidence>
<evidence type="ECO:0000313" key="9">
    <source>
        <dbReference type="EMBL" id="ALP54385.1"/>
    </source>
</evidence>
<evidence type="ECO:0000256" key="6">
    <source>
        <dbReference type="SAM" id="MobiDB-lite"/>
    </source>
</evidence>
<keyword evidence="10" id="KW-1185">Reference proteome</keyword>
<dbReference type="InterPro" id="IPR020056">
    <property type="entry name" value="Rbsml_bL25/Gln-tRNA_synth_N"/>
</dbReference>
<dbReference type="CDD" id="cd00495">
    <property type="entry name" value="Ribosomal_L25_TL5_CTC"/>
    <property type="match status" value="1"/>
</dbReference>
<sequence length="215" mass="23186">MSVEAFIVDAELRNDEGKGASRRLRREGKVPAVIYGGNRDPQSISMAKNIIWQQIENEAFFSHIVTVNVAGEAQKAVVKDLQMHPFKQAIVHMDFLRVDEASMIKVSVPLHFIGEDIAPGAKAGGVVTHQMTSVEVSCPAGKLPEYLEADVSAMDIGDSLHLSELKLPEGVEIVELSHGEEHDLPVVSIVASRAGSVEEEVEAAPEAGEDEAAPE</sequence>
<evidence type="ECO:0000259" key="8">
    <source>
        <dbReference type="Pfam" id="PF14693"/>
    </source>
</evidence>
<comment type="function">
    <text evidence="5">This is one of the proteins that binds to the 5S RNA in the ribosome where it forms part of the central protuberance.</text>
</comment>
<dbReference type="InterPro" id="IPR020057">
    <property type="entry name" value="Ribosomal_bL25_b-dom"/>
</dbReference>
<keyword evidence="3 5" id="KW-0689">Ribosomal protein</keyword>
<evidence type="ECO:0000256" key="5">
    <source>
        <dbReference type="HAMAP-Rule" id="MF_01334"/>
    </source>
</evidence>
<dbReference type="PANTHER" id="PTHR33284:SF1">
    <property type="entry name" value="RIBOSOMAL PROTEIN L25_GLN-TRNA SYNTHETASE, ANTI-CODON-BINDING DOMAIN-CONTAINING PROTEIN"/>
    <property type="match status" value="1"/>
</dbReference>
<dbReference type="NCBIfam" id="NF004130">
    <property type="entry name" value="PRK05618.1-5"/>
    <property type="match status" value="1"/>
</dbReference>
<organism evidence="9 10">
    <name type="scientific">Candidatus Tenderia electrophaga</name>
    <dbReference type="NCBI Taxonomy" id="1748243"/>
    <lineage>
        <taxon>Bacteria</taxon>
        <taxon>Pseudomonadati</taxon>
        <taxon>Pseudomonadota</taxon>
        <taxon>Gammaproteobacteria</taxon>
        <taxon>Candidatus Tenderiales</taxon>
        <taxon>Candidatus Tenderiaceae</taxon>
        <taxon>Candidatus Tenderia</taxon>
    </lineage>
</organism>
<dbReference type="Gene3D" id="2.40.240.10">
    <property type="entry name" value="Ribosomal Protein L25, Chain P"/>
    <property type="match status" value="1"/>
</dbReference>
<dbReference type="GO" id="GO:0003735">
    <property type="term" value="F:structural constituent of ribosome"/>
    <property type="evidence" value="ECO:0007669"/>
    <property type="project" value="InterPro"/>
</dbReference>